<keyword evidence="8" id="KW-1185">Reference proteome</keyword>
<dbReference type="GO" id="GO:0005829">
    <property type="term" value="C:cytosol"/>
    <property type="evidence" value="ECO:0007669"/>
    <property type="project" value="UniProtKB-SubCell"/>
</dbReference>
<dbReference type="InterPro" id="IPR025307">
    <property type="entry name" value="FIIND_dom"/>
</dbReference>
<dbReference type="Proteomes" id="UP001279410">
    <property type="component" value="Unassembled WGS sequence"/>
</dbReference>
<evidence type="ECO:0000256" key="5">
    <source>
        <dbReference type="SAM" id="MobiDB-lite"/>
    </source>
</evidence>
<evidence type="ECO:0000256" key="2">
    <source>
        <dbReference type="ARBA" id="ARBA00022490"/>
    </source>
</evidence>
<keyword evidence="2" id="KW-0963">Cytoplasm</keyword>
<dbReference type="AlphaFoldDB" id="A0AAD3N4J3"/>
<feature type="compositionally biased region" description="Basic and acidic residues" evidence="5">
    <location>
        <begin position="32"/>
        <end position="49"/>
    </location>
</feature>
<name>A0AAD3N4J3_LATJO</name>
<dbReference type="EMBL" id="BRZM01005607">
    <property type="protein sequence ID" value="GLD64806.1"/>
    <property type="molecule type" value="Genomic_DNA"/>
</dbReference>
<keyword evidence="4" id="KW-0391">Immunity</keyword>
<dbReference type="PANTHER" id="PTHR46985:SF2">
    <property type="entry name" value="APOPTOSIS-ASSOCIATED SPECK-LIKE PROTEIN CONTAINING A CARD"/>
    <property type="match status" value="1"/>
</dbReference>
<organism evidence="7 8">
    <name type="scientific">Lates japonicus</name>
    <name type="common">Japanese lates</name>
    <dbReference type="NCBI Taxonomy" id="270547"/>
    <lineage>
        <taxon>Eukaryota</taxon>
        <taxon>Metazoa</taxon>
        <taxon>Chordata</taxon>
        <taxon>Craniata</taxon>
        <taxon>Vertebrata</taxon>
        <taxon>Euteleostomi</taxon>
        <taxon>Actinopterygii</taxon>
        <taxon>Neopterygii</taxon>
        <taxon>Teleostei</taxon>
        <taxon>Neoteleostei</taxon>
        <taxon>Acanthomorphata</taxon>
        <taxon>Carangaria</taxon>
        <taxon>Carangaria incertae sedis</taxon>
        <taxon>Centropomidae</taxon>
        <taxon>Lates</taxon>
    </lineage>
</organism>
<feature type="region of interest" description="Disordered" evidence="5">
    <location>
        <begin position="32"/>
        <end position="61"/>
    </location>
</feature>
<protein>
    <submittedName>
        <fullName evidence="7">NACHT, LRR and PYD domains-containing protein 1-like protein</fullName>
    </submittedName>
</protein>
<gene>
    <name evidence="7" type="ORF">AKAME5_002928100</name>
</gene>
<keyword evidence="3" id="KW-0399">Innate immunity</keyword>
<accession>A0AAD3N4J3</accession>
<dbReference type="PANTHER" id="PTHR46985">
    <property type="entry name" value="NACHT, LRR AND PYD DOMAINS-CONTAINING PROTEIN 1"/>
    <property type="match status" value="1"/>
</dbReference>
<feature type="domain" description="FIIND" evidence="6">
    <location>
        <begin position="77"/>
        <end position="175"/>
    </location>
</feature>
<evidence type="ECO:0000313" key="8">
    <source>
        <dbReference type="Proteomes" id="UP001279410"/>
    </source>
</evidence>
<proteinExistence type="predicted"/>
<dbReference type="PROSITE" id="PS51830">
    <property type="entry name" value="FIIND"/>
    <property type="match status" value="1"/>
</dbReference>
<sequence length="175" mass="19492">MRWASLRVSGKVIQASTVKTCASGVKLDPNRADTKKLDVSEHNTKKLDMSENNSKKPHVPEDKERMLDVSVDNTKLMTDPSSFTPELQTKSTRVSYRFRCPGPGGFRCSSTGLVIVVAQEAELLYRTVQWDESQLQSAGKMAAGPLFDIQCPEDVVCQLHLPHCETKDGKDFTVY</sequence>
<comment type="caution">
    <text evidence="7">The sequence shown here is derived from an EMBL/GenBank/DDBJ whole genome shotgun (WGS) entry which is preliminary data.</text>
</comment>
<dbReference type="GO" id="GO:0045087">
    <property type="term" value="P:innate immune response"/>
    <property type="evidence" value="ECO:0007669"/>
    <property type="project" value="UniProtKB-KW"/>
</dbReference>
<evidence type="ECO:0000259" key="6">
    <source>
        <dbReference type="PROSITE" id="PS51830"/>
    </source>
</evidence>
<evidence type="ECO:0000256" key="4">
    <source>
        <dbReference type="ARBA" id="ARBA00022859"/>
    </source>
</evidence>
<evidence type="ECO:0000313" key="7">
    <source>
        <dbReference type="EMBL" id="GLD64806.1"/>
    </source>
</evidence>
<reference evidence="7" key="1">
    <citation type="submission" date="2022-08" db="EMBL/GenBank/DDBJ databases">
        <title>Genome sequencing of akame (Lates japonicus).</title>
        <authorList>
            <person name="Hashiguchi Y."/>
            <person name="Takahashi H."/>
        </authorList>
    </citation>
    <scope>NUCLEOTIDE SEQUENCE</scope>
    <source>
        <strain evidence="7">Kochi</strain>
    </source>
</reference>
<evidence type="ECO:0000256" key="1">
    <source>
        <dbReference type="ARBA" id="ARBA00004514"/>
    </source>
</evidence>
<dbReference type="InterPro" id="IPR051249">
    <property type="entry name" value="NLRP_Inflammasome"/>
</dbReference>
<dbReference type="Pfam" id="PF13553">
    <property type="entry name" value="FIIND"/>
    <property type="match status" value="1"/>
</dbReference>
<evidence type="ECO:0000256" key="3">
    <source>
        <dbReference type="ARBA" id="ARBA00022588"/>
    </source>
</evidence>
<comment type="subcellular location">
    <subcellularLocation>
        <location evidence="1">Cytoplasm</location>
        <location evidence="1">Cytosol</location>
    </subcellularLocation>
</comment>